<organism evidence="3 4">
    <name type="scientific">Pleurodeles waltl</name>
    <name type="common">Iberian ribbed newt</name>
    <dbReference type="NCBI Taxonomy" id="8319"/>
    <lineage>
        <taxon>Eukaryota</taxon>
        <taxon>Metazoa</taxon>
        <taxon>Chordata</taxon>
        <taxon>Craniata</taxon>
        <taxon>Vertebrata</taxon>
        <taxon>Euteleostomi</taxon>
        <taxon>Amphibia</taxon>
        <taxon>Batrachia</taxon>
        <taxon>Caudata</taxon>
        <taxon>Salamandroidea</taxon>
        <taxon>Salamandridae</taxon>
        <taxon>Pleurodelinae</taxon>
        <taxon>Pleurodeles</taxon>
    </lineage>
</organism>
<evidence type="ECO:0000256" key="1">
    <source>
        <dbReference type="SAM" id="Coils"/>
    </source>
</evidence>
<gene>
    <name evidence="3" type="ORF">NDU88_002576</name>
</gene>
<reference evidence="3" key="1">
    <citation type="journal article" date="2022" name="bioRxiv">
        <title>Sequencing and chromosome-scale assembly of the giantPleurodeles waltlgenome.</title>
        <authorList>
            <person name="Brown T."/>
            <person name="Elewa A."/>
            <person name="Iarovenko S."/>
            <person name="Subramanian E."/>
            <person name="Araus A.J."/>
            <person name="Petzold A."/>
            <person name="Susuki M."/>
            <person name="Suzuki K.-i.T."/>
            <person name="Hayashi T."/>
            <person name="Toyoda A."/>
            <person name="Oliveira C."/>
            <person name="Osipova E."/>
            <person name="Leigh N.D."/>
            <person name="Simon A."/>
            <person name="Yun M.H."/>
        </authorList>
    </citation>
    <scope>NUCLEOTIDE SEQUENCE</scope>
    <source>
        <strain evidence="3">20211129_DDA</strain>
        <tissue evidence="3">Liver</tissue>
    </source>
</reference>
<sequence length="551" mass="60971">MVLLGSQVNPGLHLYAPLWPWKNWTKQTIVDALSVSAGIIGLFRRLSHVLKTKMAPKPIRNPGDKTEGVKVMCVGRGKGELSGANKLPTATVVKPDVENMLSLGRGSKTSDSITTPPLETKVKGKSQSTITTYLACGAQDTRSTHITPPSENNMLGKEPLLSTSSMKGCTLNNDPLVSLRQGIESVSELEDNHRETREKELGPPTENKQFQVQQFDQFERSEHQDGEGGVCISRLATEGENPHKISASTKKWGKITGKDPQSVEWGKDNSDKFYSLTEESNLSSGDHSLGGSDDSETSEAENKSSSNEPTVQQLRRHRKSVKARPCSQGSPENPTSTGSRTLKWDYSGIGLADSSSIINQDSANGNKETDTGPPTYNSSAMGAEAGMLQSIYSSIKELQTETRIESGRARIATKRLQGTVRKVAKSCTEIKTKLSSMEERIVAVEEDIVNLKEQNTMRDEQLTDVMWKLEDFENRQRRNNLRFLGIPEGQEGSNIRMYMVNLLRGAFPELGNWNWENELQRVHRFATLNLNYNTSGRSLHLIQCPPQLPND</sequence>
<feature type="compositionally biased region" description="Polar residues" evidence="2">
    <location>
        <begin position="107"/>
        <end position="117"/>
    </location>
</feature>
<feature type="coiled-coil region" evidence="1">
    <location>
        <begin position="427"/>
        <end position="454"/>
    </location>
</feature>
<accession>A0AAV7PB92</accession>
<dbReference type="PANTHER" id="PTHR11505">
    <property type="entry name" value="L1 TRANSPOSABLE ELEMENT-RELATED"/>
    <property type="match status" value="1"/>
</dbReference>
<dbReference type="EMBL" id="JANPWB010000011">
    <property type="protein sequence ID" value="KAJ1124114.1"/>
    <property type="molecule type" value="Genomic_DNA"/>
</dbReference>
<feature type="region of interest" description="Disordered" evidence="2">
    <location>
        <begin position="102"/>
        <end position="124"/>
    </location>
</feature>
<feature type="compositionally biased region" description="Polar residues" evidence="2">
    <location>
        <begin position="303"/>
        <end position="313"/>
    </location>
</feature>
<keyword evidence="1" id="KW-0175">Coiled coil</keyword>
<name>A0AAV7PB92_PLEWA</name>
<dbReference type="Gene3D" id="3.30.70.1820">
    <property type="entry name" value="L1 transposable element, RRM domain"/>
    <property type="match status" value="1"/>
</dbReference>
<evidence type="ECO:0000313" key="4">
    <source>
        <dbReference type="Proteomes" id="UP001066276"/>
    </source>
</evidence>
<protein>
    <submittedName>
        <fullName evidence="3">Uncharacterized protein</fullName>
    </submittedName>
</protein>
<feature type="compositionally biased region" description="Low complexity" evidence="2">
    <location>
        <begin position="280"/>
        <end position="292"/>
    </location>
</feature>
<dbReference type="AlphaFoldDB" id="A0AAV7PB92"/>
<keyword evidence="4" id="KW-1185">Reference proteome</keyword>
<feature type="region of interest" description="Disordered" evidence="2">
    <location>
        <begin position="242"/>
        <end position="343"/>
    </location>
</feature>
<evidence type="ECO:0000256" key="2">
    <source>
        <dbReference type="SAM" id="MobiDB-lite"/>
    </source>
</evidence>
<proteinExistence type="predicted"/>
<comment type="caution">
    <text evidence="3">The sequence shown here is derived from an EMBL/GenBank/DDBJ whole genome shotgun (WGS) entry which is preliminary data.</text>
</comment>
<feature type="compositionally biased region" description="Polar residues" evidence="2">
    <location>
        <begin position="327"/>
        <end position="340"/>
    </location>
</feature>
<evidence type="ECO:0000313" key="3">
    <source>
        <dbReference type="EMBL" id="KAJ1124114.1"/>
    </source>
</evidence>
<feature type="compositionally biased region" description="Basic and acidic residues" evidence="2">
    <location>
        <begin position="190"/>
        <end position="201"/>
    </location>
</feature>
<dbReference type="Proteomes" id="UP001066276">
    <property type="component" value="Chromosome 7"/>
</dbReference>
<feature type="region of interest" description="Disordered" evidence="2">
    <location>
        <begin position="188"/>
        <end position="207"/>
    </location>
</feature>
<dbReference type="InterPro" id="IPR004244">
    <property type="entry name" value="Transposase_22"/>
</dbReference>